<keyword evidence="11 12" id="KW-0998">Cell outer membrane</keyword>
<evidence type="ECO:0000256" key="8">
    <source>
        <dbReference type="ARBA" id="ARBA00023065"/>
    </source>
</evidence>
<dbReference type="InterPro" id="IPR039426">
    <property type="entry name" value="TonB-dep_rcpt-like"/>
</dbReference>
<keyword evidence="10 12" id="KW-0472">Membrane</keyword>
<evidence type="ECO:0000256" key="14">
    <source>
        <dbReference type="RuleBase" id="RU003357"/>
    </source>
</evidence>
<organism evidence="18 19">
    <name type="scientific">Sphingopyxis granuli</name>
    <dbReference type="NCBI Taxonomy" id="267128"/>
    <lineage>
        <taxon>Bacteria</taxon>
        <taxon>Pseudomonadati</taxon>
        <taxon>Pseudomonadota</taxon>
        <taxon>Alphaproteobacteria</taxon>
        <taxon>Sphingomonadales</taxon>
        <taxon>Sphingomonadaceae</taxon>
        <taxon>Sphingopyxis</taxon>
    </lineage>
</organism>
<dbReference type="Proteomes" id="UP000058599">
    <property type="component" value="Chromosome"/>
</dbReference>
<evidence type="ECO:0000256" key="2">
    <source>
        <dbReference type="ARBA" id="ARBA00022448"/>
    </source>
</evidence>
<evidence type="ECO:0000256" key="5">
    <source>
        <dbReference type="ARBA" id="ARBA00022692"/>
    </source>
</evidence>
<dbReference type="Pfam" id="PF07715">
    <property type="entry name" value="Plug"/>
    <property type="match status" value="1"/>
</dbReference>
<keyword evidence="9 14" id="KW-0798">TonB box</keyword>
<evidence type="ECO:0000256" key="7">
    <source>
        <dbReference type="ARBA" id="ARBA00023004"/>
    </source>
</evidence>
<dbReference type="Gene3D" id="2.170.130.10">
    <property type="entry name" value="TonB-dependent receptor, plug domain"/>
    <property type="match status" value="1"/>
</dbReference>
<evidence type="ECO:0000256" key="6">
    <source>
        <dbReference type="ARBA" id="ARBA00022729"/>
    </source>
</evidence>
<feature type="short sequence motif" description="TonB C-terminal box" evidence="13">
    <location>
        <begin position="933"/>
        <end position="950"/>
    </location>
</feature>
<reference evidence="18 19" key="1">
    <citation type="journal article" date="2016" name="BMC Genomics">
        <title>Genomic analysis of the nitrate-respiring Sphingopyxis granuli (formerly Sphingomonas macrogoltabida) strain TFA.</title>
        <authorList>
            <person name="Garcia-Romero I."/>
            <person name="Perez-Pulido A.J."/>
            <person name="Gonzalez-Flores Y.E."/>
            <person name="Reyes-Ramirez F."/>
            <person name="Santero E."/>
            <person name="Floriano B."/>
        </authorList>
    </citation>
    <scope>NUCLEOTIDE SEQUENCE [LARGE SCALE GENOMIC DNA]</scope>
    <source>
        <strain evidence="18 19">TFA</strain>
    </source>
</reference>
<dbReference type="AlphaFoldDB" id="A0AA86GHK7"/>
<protein>
    <submittedName>
        <fullName evidence="18">TonB-dependent receptor</fullName>
    </submittedName>
</protein>
<sequence length="950" mass="101339">MKSSSLLSAHLLRTSALGVSLAVAAVAVPAFAQDAAPQDQATADDSGDAPIIVTAQGRAQLLSDVPVAISAVSAETLQNSGANDIRQLNQVAPSLLVSSTGSEANGSARIRGIGTVGDNPGLESSVPVFIDGVYRSRSGIGLNELGEIDRVEVQRGPQGTLGGRNSSAGLISIYSKKPSFTFGANGEVTYGNHDYWRLGGSVTGPISDTLAARIDGVWVKRDGFYNDVNNNTQINNRDRYFLRGQLLFEPTDALSLRLIADYTNRDERCCAAIYVDNSVNPYIGNLNNPSPTGAATATTNNITRVLIDLGQPAAALTPGYNRDIYVTPGRSYAGKTKDYGFSGQIDYDFGGATLTSITAYREYRSGQAGDLDYGAVDILYRADDKDAYRQFHTFTQELRLQGEAFDGKLDWLIGGFYANEKLTVRDNLRFGDDYGRFANCRLVSGSPLAGLYSPGQEGCVAGGIDNPLGVGRNTILGASGASGADIVAAFSALDGLNDLGSINDRYRQNGTNWALFTHNIFHITDTLDLTLGLRYTHDKKKFSASFTNDNTVCTTIQGLVLDDLTQQNQPGDSVAVLGQRATARALAGALIGLGCQGNATAELNGVSISDQRSEDKFTGTAILSWKPTDDLMTYASYSRGYKAGGFNLDRSALKSPIVPFGGQAGAQALVSGLQFDPELVTSYELGAKYSGGPFSAGLTLFRTDFKNFQLNTFNGSTYIVQTINGCSADLGGADRDQSKFTSAPNYNAAAGTTGACAPDDVTWGVRSQGFELEASLIPARSFRMTAGLTYARTKYNKNLVGNSSGTPLDQALRKLPGDNMSNAPELVATGSIAWTPDIGSSGLTGLVYVDGRMTSDYNTGSDLFPQKEQDGYAIFNARLGVRGPDEKWGIELWAQNIFNKQYSQVAFNSPFQEGATTADFADPQYPGGRQIFSMFLAEPRTYGVTLRGKF</sequence>
<keyword evidence="5 12" id="KW-0812">Transmembrane</keyword>
<evidence type="ECO:0000256" key="10">
    <source>
        <dbReference type="ARBA" id="ARBA00023136"/>
    </source>
</evidence>
<keyword evidence="2 12" id="KW-0813">Transport</keyword>
<evidence type="ECO:0000256" key="4">
    <source>
        <dbReference type="ARBA" id="ARBA00022496"/>
    </source>
</evidence>
<dbReference type="InterPro" id="IPR036942">
    <property type="entry name" value="Beta-barrel_TonB_sf"/>
</dbReference>
<dbReference type="EMBL" id="CP012199">
    <property type="protein sequence ID" value="AMG72793.1"/>
    <property type="molecule type" value="Genomic_DNA"/>
</dbReference>
<accession>A0AA86GHK7</accession>
<comment type="similarity">
    <text evidence="12 14">Belongs to the TonB-dependent receptor family.</text>
</comment>
<dbReference type="InterPro" id="IPR010917">
    <property type="entry name" value="TonB_rcpt_CS"/>
</dbReference>
<keyword evidence="7" id="KW-0408">Iron</keyword>
<evidence type="ECO:0000256" key="15">
    <source>
        <dbReference type="SAM" id="SignalP"/>
    </source>
</evidence>
<feature type="domain" description="TonB-dependent receptor-like beta-barrel" evidence="16">
    <location>
        <begin position="358"/>
        <end position="897"/>
    </location>
</feature>
<gene>
    <name evidence="18" type="ORF">SGRAN_0397</name>
</gene>
<dbReference type="InterPro" id="IPR012910">
    <property type="entry name" value="Plug_dom"/>
</dbReference>
<dbReference type="PROSITE" id="PS01156">
    <property type="entry name" value="TONB_DEPENDENT_REC_2"/>
    <property type="match status" value="1"/>
</dbReference>
<dbReference type="SUPFAM" id="SSF56935">
    <property type="entry name" value="Porins"/>
    <property type="match status" value="1"/>
</dbReference>
<evidence type="ECO:0000313" key="19">
    <source>
        <dbReference type="Proteomes" id="UP000058599"/>
    </source>
</evidence>
<comment type="subcellular location">
    <subcellularLocation>
        <location evidence="1 12">Cell outer membrane</location>
        <topology evidence="1 12">Multi-pass membrane protein</topology>
    </subcellularLocation>
</comment>
<dbReference type="PANTHER" id="PTHR32552:SF81">
    <property type="entry name" value="TONB-DEPENDENT OUTER MEMBRANE RECEPTOR"/>
    <property type="match status" value="1"/>
</dbReference>
<dbReference type="GO" id="GO:0006826">
    <property type="term" value="P:iron ion transport"/>
    <property type="evidence" value="ECO:0007669"/>
    <property type="project" value="UniProtKB-KW"/>
</dbReference>
<feature type="domain" description="TonB-dependent receptor plug" evidence="17">
    <location>
        <begin position="63"/>
        <end position="169"/>
    </location>
</feature>
<dbReference type="PANTHER" id="PTHR32552">
    <property type="entry name" value="FERRICHROME IRON RECEPTOR-RELATED"/>
    <property type="match status" value="1"/>
</dbReference>
<evidence type="ECO:0000256" key="9">
    <source>
        <dbReference type="ARBA" id="ARBA00023077"/>
    </source>
</evidence>
<dbReference type="KEGG" id="sgi:SGRAN_0397"/>
<name>A0AA86GHK7_9SPHN</name>
<evidence type="ECO:0000256" key="13">
    <source>
        <dbReference type="PROSITE-ProRule" id="PRU10144"/>
    </source>
</evidence>
<evidence type="ECO:0000256" key="12">
    <source>
        <dbReference type="PROSITE-ProRule" id="PRU01360"/>
    </source>
</evidence>
<dbReference type="Pfam" id="PF00593">
    <property type="entry name" value="TonB_dep_Rec_b-barrel"/>
    <property type="match status" value="1"/>
</dbReference>
<dbReference type="RefSeq" id="WP_067180305.1">
    <property type="nucleotide sequence ID" value="NZ_CP012199.1"/>
</dbReference>
<evidence type="ECO:0000256" key="11">
    <source>
        <dbReference type="ARBA" id="ARBA00023237"/>
    </source>
</evidence>
<dbReference type="InterPro" id="IPR037066">
    <property type="entry name" value="Plug_dom_sf"/>
</dbReference>
<evidence type="ECO:0000259" key="16">
    <source>
        <dbReference type="Pfam" id="PF00593"/>
    </source>
</evidence>
<dbReference type="PROSITE" id="PS52016">
    <property type="entry name" value="TONB_DEPENDENT_REC_3"/>
    <property type="match status" value="1"/>
</dbReference>
<keyword evidence="4" id="KW-0410">Iron transport</keyword>
<proteinExistence type="inferred from homology"/>
<keyword evidence="8" id="KW-0406">Ion transport</keyword>
<evidence type="ECO:0000256" key="3">
    <source>
        <dbReference type="ARBA" id="ARBA00022452"/>
    </source>
</evidence>
<keyword evidence="6 15" id="KW-0732">Signal</keyword>
<keyword evidence="19" id="KW-1185">Reference proteome</keyword>
<keyword evidence="3 12" id="KW-1134">Transmembrane beta strand</keyword>
<evidence type="ECO:0000259" key="17">
    <source>
        <dbReference type="Pfam" id="PF07715"/>
    </source>
</evidence>
<keyword evidence="18" id="KW-0675">Receptor</keyword>
<feature type="chain" id="PRO_5041655502" evidence="15">
    <location>
        <begin position="33"/>
        <end position="950"/>
    </location>
</feature>
<dbReference type="Gene3D" id="2.40.170.20">
    <property type="entry name" value="TonB-dependent receptor, beta-barrel domain"/>
    <property type="match status" value="1"/>
</dbReference>
<feature type="signal peptide" evidence="15">
    <location>
        <begin position="1"/>
        <end position="32"/>
    </location>
</feature>
<evidence type="ECO:0000256" key="1">
    <source>
        <dbReference type="ARBA" id="ARBA00004571"/>
    </source>
</evidence>
<dbReference type="GO" id="GO:0009279">
    <property type="term" value="C:cell outer membrane"/>
    <property type="evidence" value="ECO:0007669"/>
    <property type="project" value="UniProtKB-SubCell"/>
</dbReference>
<evidence type="ECO:0000313" key="18">
    <source>
        <dbReference type="EMBL" id="AMG72793.1"/>
    </source>
</evidence>
<dbReference type="InterPro" id="IPR000531">
    <property type="entry name" value="Beta-barrel_TonB"/>
</dbReference>